<comment type="caution">
    <text evidence="1">The sequence shown here is derived from an EMBL/GenBank/DDBJ whole genome shotgun (WGS) entry which is preliminary data.</text>
</comment>
<sequence>MNSNLISRQVEEYISFKKALGYQIKIESQELRRFSAYIVSIGYEG</sequence>
<dbReference type="RefSeq" id="WP_335961324.1">
    <property type="nucleotide sequence ID" value="NZ_JAXBLX010000016.1"/>
</dbReference>
<accession>A0ABV6KDD8</accession>
<dbReference type="EMBL" id="JBHLUX010000017">
    <property type="protein sequence ID" value="MFC0470053.1"/>
    <property type="molecule type" value="Genomic_DNA"/>
</dbReference>
<dbReference type="Proteomes" id="UP001589838">
    <property type="component" value="Unassembled WGS sequence"/>
</dbReference>
<gene>
    <name evidence="1" type="ORF">ACFFHM_05820</name>
</gene>
<organism evidence="1 2">
    <name type="scientific">Halalkalibacter kiskunsagensis</name>
    <dbReference type="NCBI Taxonomy" id="1548599"/>
    <lineage>
        <taxon>Bacteria</taxon>
        <taxon>Bacillati</taxon>
        <taxon>Bacillota</taxon>
        <taxon>Bacilli</taxon>
        <taxon>Bacillales</taxon>
        <taxon>Bacillaceae</taxon>
        <taxon>Halalkalibacter</taxon>
    </lineage>
</organism>
<evidence type="ECO:0000313" key="2">
    <source>
        <dbReference type="Proteomes" id="UP001589838"/>
    </source>
</evidence>
<reference evidence="1 2" key="1">
    <citation type="submission" date="2024-09" db="EMBL/GenBank/DDBJ databases">
        <authorList>
            <person name="Sun Q."/>
            <person name="Mori K."/>
        </authorList>
    </citation>
    <scope>NUCLEOTIDE SEQUENCE [LARGE SCALE GENOMIC DNA]</scope>
    <source>
        <strain evidence="1 2">NCAIM B.02610</strain>
    </source>
</reference>
<keyword evidence="2" id="KW-1185">Reference proteome</keyword>
<evidence type="ECO:0000313" key="1">
    <source>
        <dbReference type="EMBL" id="MFC0470053.1"/>
    </source>
</evidence>
<name>A0ABV6KDD8_9BACI</name>
<protein>
    <submittedName>
        <fullName evidence="1">Uncharacterized protein</fullName>
    </submittedName>
</protein>
<proteinExistence type="predicted"/>